<feature type="region of interest" description="Disordered" evidence="1">
    <location>
        <begin position="38"/>
        <end position="67"/>
    </location>
</feature>
<reference evidence="2" key="1">
    <citation type="submission" date="2021-05" db="EMBL/GenBank/DDBJ databases">
        <authorList>
            <person name="Alioto T."/>
            <person name="Alioto T."/>
            <person name="Gomez Garrido J."/>
        </authorList>
    </citation>
    <scope>NUCLEOTIDE SEQUENCE</scope>
</reference>
<sequence>MWDERFRRAGSTASRSKMAALSIAVPVLLLGTRNAKQLQCSRRRRGSRGHHGDRNSRSTKKQRGHEGKMCHFRGPVCWVADPIIGDYLLPPVARGVNTKETSVVATDVCLTCYCFECCL</sequence>
<evidence type="ECO:0000256" key="1">
    <source>
        <dbReference type="SAM" id="MobiDB-lite"/>
    </source>
</evidence>
<organism evidence="2">
    <name type="scientific">Culex pipiens</name>
    <name type="common">House mosquito</name>
    <dbReference type="NCBI Taxonomy" id="7175"/>
    <lineage>
        <taxon>Eukaryota</taxon>
        <taxon>Metazoa</taxon>
        <taxon>Ecdysozoa</taxon>
        <taxon>Arthropoda</taxon>
        <taxon>Hexapoda</taxon>
        <taxon>Insecta</taxon>
        <taxon>Pterygota</taxon>
        <taxon>Neoptera</taxon>
        <taxon>Endopterygota</taxon>
        <taxon>Diptera</taxon>
        <taxon>Nematocera</taxon>
        <taxon>Culicoidea</taxon>
        <taxon>Culicidae</taxon>
        <taxon>Culicinae</taxon>
        <taxon>Culicini</taxon>
        <taxon>Culex</taxon>
        <taxon>Culex</taxon>
    </lineage>
</organism>
<dbReference type="AlphaFoldDB" id="A0A8D8A108"/>
<evidence type="ECO:0000313" key="2">
    <source>
        <dbReference type="EMBL" id="CAG6447385.1"/>
    </source>
</evidence>
<protein>
    <submittedName>
        <fullName evidence="2">(northern house mosquito) hypothetical protein</fullName>
    </submittedName>
</protein>
<name>A0A8D8A108_CULPI</name>
<dbReference type="EMBL" id="HBUE01008998">
    <property type="protein sequence ID" value="CAG6447385.1"/>
    <property type="molecule type" value="Transcribed_RNA"/>
</dbReference>
<accession>A0A8D8A108</accession>
<proteinExistence type="predicted"/>